<dbReference type="RefSeq" id="WP_377399954.1">
    <property type="nucleotide sequence ID" value="NZ_JBHTFQ010000002.1"/>
</dbReference>
<reference evidence="3" key="1">
    <citation type="journal article" date="2019" name="Int. J. Syst. Evol. Microbiol.">
        <title>The Global Catalogue of Microorganisms (GCM) 10K type strain sequencing project: providing services to taxonomists for standard genome sequencing and annotation.</title>
        <authorList>
            <consortium name="The Broad Institute Genomics Platform"/>
            <consortium name="The Broad Institute Genome Sequencing Center for Infectious Disease"/>
            <person name="Wu L."/>
            <person name="Ma J."/>
        </authorList>
    </citation>
    <scope>NUCLEOTIDE SEQUENCE [LARGE SCALE GENOMIC DNA]</scope>
    <source>
        <strain evidence="3">CGMCC 1.12750</strain>
    </source>
</reference>
<name>A0ABW2UHR3_9RHOB</name>
<dbReference type="PANTHER" id="PTHR37953:SF1">
    <property type="entry name" value="UPF0127 PROTEIN MJ1496"/>
    <property type="match status" value="1"/>
</dbReference>
<dbReference type="InterPro" id="IPR003795">
    <property type="entry name" value="DUF192"/>
</dbReference>
<proteinExistence type="predicted"/>
<evidence type="ECO:0000256" key="1">
    <source>
        <dbReference type="SAM" id="SignalP"/>
    </source>
</evidence>
<organism evidence="2 3">
    <name type="scientific">Plastorhodobacter daqingensis</name>
    <dbReference type="NCBI Taxonomy" id="1387281"/>
    <lineage>
        <taxon>Bacteria</taxon>
        <taxon>Pseudomonadati</taxon>
        <taxon>Pseudomonadota</taxon>
        <taxon>Alphaproteobacteria</taxon>
        <taxon>Rhodobacterales</taxon>
        <taxon>Paracoccaceae</taxon>
        <taxon>Plastorhodobacter</taxon>
    </lineage>
</organism>
<keyword evidence="3" id="KW-1185">Reference proteome</keyword>
<dbReference type="InterPro" id="IPR038695">
    <property type="entry name" value="Saro_0823-like_sf"/>
</dbReference>
<dbReference type="PANTHER" id="PTHR37953">
    <property type="entry name" value="UPF0127 PROTEIN MJ1496"/>
    <property type="match status" value="1"/>
</dbReference>
<sequence>MGERIAQLGKMIRFAAACAVAVLAASAAQADCREDRVDLRGPWGAARFSVEIADDDASRARGLMFRESLPARAGMLFIYETPRRAAFWMRNTLIPLDMIFVDETGRVARVHHEAIPHDETPIEAGENVLLVLEINGGLAAQLGISEGTELRHPRLARDIAVWPCP</sequence>
<dbReference type="EMBL" id="JBHTFQ010000002">
    <property type="protein sequence ID" value="MFC7703516.1"/>
    <property type="molecule type" value="Genomic_DNA"/>
</dbReference>
<dbReference type="Proteomes" id="UP001596516">
    <property type="component" value="Unassembled WGS sequence"/>
</dbReference>
<evidence type="ECO:0000313" key="3">
    <source>
        <dbReference type="Proteomes" id="UP001596516"/>
    </source>
</evidence>
<feature type="chain" id="PRO_5046872487" evidence="1">
    <location>
        <begin position="31"/>
        <end position="165"/>
    </location>
</feature>
<comment type="caution">
    <text evidence="2">The sequence shown here is derived from an EMBL/GenBank/DDBJ whole genome shotgun (WGS) entry which is preliminary data.</text>
</comment>
<evidence type="ECO:0000313" key="2">
    <source>
        <dbReference type="EMBL" id="MFC7703516.1"/>
    </source>
</evidence>
<dbReference type="Gene3D" id="2.60.120.1140">
    <property type="entry name" value="Protein of unknown function DUF192"/>
    <property type="match status" value="1"/>
</dbReference>
<accession>A0ABW2UHR3</accession>
<feature type="signal peptide" evidence="1">
    <location>
        <begin position="1"/>
        <end position="30"/>
    </location>
</feature>
<keyword evidence="1" id="KW-0732">Signal</keyword>
<protein>
    <submittedName>
        <fullName evidence="2">DUF192 domain-containing protein</fullName>
    </submittedName>
</protein>
<gene>
    <name evidence="2" type="ORF">ACFQXB_04830</name>
</gene>
<dbReference type="Pfam" id="PF02643">
    <property type="entry name" value="DUF192"/>
    <property type="match status" value="1"/>
</dbReference>